<dbReference type="FunFam" id="3.30.559.10:FF:000033">
    <property type="entry name" value="O-acyltransferase (WSD1-like) family protein"/>
    <property type="match status" value="1"/>
</dbReference>
<proteinExistence type="inferred from homology"/>
<keyword evidence="7" id="KW-0812">Transmembrane</keyword>
<sequence>MMMGDHVKASRSSHRDEEPLSPVARLFHAPRSNVYIIAIMGCKTRINPDVVKAGLDQTLVKHPRFSSKMVVDGNKYRKNKKWTQTKVNLEDHIIVPELDPNIDFPDRFVEDYVSNVTRTPLDLSKPLWELHILNIKTSDAEAVGVFRIHHSMGDGASLVSLLLACTRKTSDPEALPSVPVKKRASSTFNSRDGLWWFFLAIWLSLRLIWNTLVDVLLFVATILFLNDMKTPIKGAPGVELNVKKFVHRTVSMDDIKLVKNAMNTTVNDVVVGITQAGLSRYLNRRYSGEEQKDGRVKQSNSNIPKGIRFRTAILVNLRKSAGIQDMADMMAKGSKIRWGNVIGYMFLPFSIALQDDPLDYVRKAKASIDGKKLSLEPIFTNMCLGLVFRTFGTKVAAAIIRRALFNITMAISGVIGPQEEISFFGHPIAYLAPTIYGFPNSLVVHFQSYVNKMTISLSVDPSVIPDPHELCNDIEESLKLVRDAALNKVLVKLDVV</sequence>
<name>A0A2I4E612_JUGRE</name>
<evidence type="ECO:0000313" key="16">
    <source>
        <dbReference type="RefSeq" id="XP_018814834.2"/>
    </source>
</evidence>
<dbReference type="GO" id="GO:0004144">
    <property type="term" value="F:diacylglycerol O-acyltransferase activity"/>
    <property type="evidence" value="ECO:0007669"/>
    <property type="project" value="UniProtKB-EC"/>
</dbReference>
<evidence type="ECO:0000256" key="1">
    <source>
        <dbReference type="ARBA" id="ARBA00004162"/>
    </source>
</evidence>
<dbReference type="Pfam" id="PF03007">
    <property type="entry name" value="WS_DGAT_cat"/>
    <property type="match status" value="1"/>
</dbReference>
<evidence type="ECO:0000256" key="5">
    <source>
        <dbReference type="ARBA" id="ARBA00022475"/>
    </source>
</evidence>
<dbReference type="Pfam" id="PF06974">
    <property type="entry name" value="WS_DGAT_C"/>
    <property type="match status" value="1"/>
</dbReference>
<dbReference type="Gene3D" id="3.30.559.10">
    <property type="entry name" value="Chloramphenicol acetyltransferase-like domain"/>
    <property type="match status" value="1"/>
</dbReference>
<dbReference type="GO" id="GO:0005789">
    <property type="term" value="C:endoplasmic reticulum membrane"/>
    <property type="evidence" value="ECO:0007669"/>
    <property type="project" value="UniProtKB-SubCell"/>
</dbReference>
<evidence type="ECO:0000256" key="7">
    <source>
        <dbReference type="ARBA" id="ARBA00022692"/>
    </source>
</evidence>
<keyword evidence="8" id="KW-0256">Endoplasmic reticulum</keyword>
<dbReference type="OrthoDB" id="619536at2759"/>
<dbReference type="GO" id="GO:0005886">
    <property type="term" value="C:plasma membrane"/>
    <property type="evidence" value="ECO:0000318"/>
    <property type="project" value="GO_Central"/>
</dbReference>
<dbReference type="InterPro" id="IPR004255">
    <property type="entry name" value="O-acyltransferase_WSD1_N"/>
</dbReference>
<dbReference type="GeneID" id="108986612"/>
<evidence type="ECO:0000313" key="15">
    <source>
        <dbReference type="Proteomes" id="UP000235220"/>
    </source>
</evidence>
<dbReference type="InterPro" id="IPR023213">
    <property type="entry name" value="CAT-like_dom_sf"/>
</dbReference>
<dbReference type="Gramene" id="Jr16_01820_p1">
    <property type="protein sequence ID" value="cds.Jr16_01820_p1"/>
    <property type="gene ID" value="Jr16_01820"/>
</dbReference>
<dbReference type="InterPro" id="IPR009721">
    <property type="entry name" value="O-acyltransferase_WSD1_C"/>
</dbReference>
<comment type="pathway">
    <text evidence="4">Lipid metabolism.</text>
</comment>
<dbReference type="SUPFAM" id="SSF52777">
    <property type="entry name" value="CoA-dependent acyltransferases"/>
    <property type="match status" value="1"/>
</dbReference>
<dbReference type="GO" id="GO:0008374">
    <property type="term" value="F:O-acyltransferase activity"/>
    <property type="evidence" value="ECO:0000318"/>
    <property type="project" value="GO_Central"/>
</dbReference>
<dbReference type="InterPro" id="IPR045034">
    <property type="entry name" value="O-acyltransferase_WSD1-like"/>
</dbReference>
<evidence type="ECO:0000256" key="12">
    <source>
        <dbReference type="ARBA" id="ARBA00024360"/>
    </source>
</evidence>
<comment type="pathway">
    <text evidence="3">Glycerolipid metabolism; triacylglycerol biosynthesis.</text>
</comment>
<dbReference type="FunCoup" id="A0A2I4E612">
    <property type="interactions" value="10"/>
</dbReference>
<organism evidence="15 16">
    <name type="scientific">Juglans regia</name>
    <name type="common">English walnut</name>
    <dbReference type="NCBI Taxonomy" id="51240"/>
    <lineage>
        <taxon>Eukaryota</taxon>
        <taxon>Viridiplantae</taxon>
        <taxon>Streptophyta</taxon>
        <taxon>Embryophyta</taxon>
        <taxon>Tracheophyta</taxon>
        <taxon>Spermatophyta</taxon>
        <taxon>Magnoliopsida</taxon>
        <taxon>eudicotyledons</taxon>
        <taxon>Gunneridae</taxon>
        <taxon>Pentapetalae</taxon>
        <taxon>rosids</taxon>
        <taxon>fabids</taxon>
        <taxon>Fagales</taxon>
        <taxon>Juglandaceae</taxon>
        <taxon>Juglans</taxon>
    </lineage>
</organism>
<evidence type="ECO:0000256" key="13">
    <source>
        <dbReference type="ARBA" id="ARBA00047604"/>
    </source>
</evidence>
<dbReference type="KEGG" id="jre:108986612"/>
<protein>
    <submittedName>
        <fullName evidence="16">O-acyltransferase WSD1-like</fullName>
    </submittedName>
</protein>
<keyword evidence="10" id="KW-0472">Membrane</keyword>
<keyword evidence="6" id="KW-0808">Transferase</keyword>
<keyword evidence="5" id="KW-1003">Cell membrane</keyword>
<evidence type="ECO:0000256" key="10">
    <source>
        <dbReference type="ARBA" id="ARBA00023136"/>
    </source>
</evidence>
<accession>A0A2I4E612</accession>
<comment type="subcellular location">
    <subcellularLocation>
        <location evidence="1">Cell membrane</location>
        <topology evidence="1">Single-pass membrane protein</topology>
    </subcellularLocation>
    <subcellularLocation>
        <location evidence="2">Endoplasmic reticulum membrane</location>
        <topology evidence="2">Single-pass membrane protein</topology>
    </subcellularLocation>
</comment>
<keyword evidence="15" id="KW-1185">Reference proteome</keyword>
<evidence type="ECO:0000256" key="2">
    <source>
        <dbReference type="ARBA" id="ARBA00004389"/>
    </source>
</evidence>
<dbReference type="GO" id="GO:0019432">
    <property type="term" value="P:triglyceride biosynthetic process"/>
    <property type="evidence" value="ECO:0000318"/>
    <property type="project" value="GO_Central"/>
</dbReference>
<evidence type="ECO:0000256" key="6">
    <source>
        <dbReference type="ARBA" id="ARBA00022679"/>
    </source>
</evidence>
<dbReference type="PANTHER" id="PTHR31650">
    <property type="entry name" value="O-ACYLTRANSFERASE (WSD1-LIKE) FAMILY PROTEIN"/>
    <property type="match status" value="1"/>
</dbReference>
<reference evidence="16" key="1">
    <citation type="submission" date="2025-08" db="UniProtKB">
        <authorList>
            <consortium name="RefSeq"/>
        </authorList>
    </citation>
    <scope>IDENTIFICATION</scope>
    <source>
        <tissue evidence="16">Leaves</tissue>
    </source>
</reference>
<dbReference type="AlphaFoldDB" id="A0A2I4E612"/>
<dbReference type="GO" id="GO:0047196">
    <property type="term" value="F:long-chain-alcohol O-fatty-acyltransferase activity"/>
    <property type="evidence" value="ECO:0007669"/>
    <property type="project" value="UniProtKB-EC"/>
</dbReference>
<dbReference type="UniPathway" id="UPA00282"/>
<evidence type="ECO:0000256" key="3">
    <source>
        <dbReference type="ARBA" id="ARBA00004771"/>
    </source>
</evidence>
<keyword evidence="9" id="KW-1133">Transmembrane helix</keyword>
<keyword evidence="11" id="KW-0012">Acyltransferase</keyword>
<dbReference type="PANTHER" id="PTHR31650:SF1">
    <property type="entry name" value="WAX ESTER SYNTHASE_DIACYLGLYCEROL ACYLTRANSFERASE 4-RELATED"/>
    <property type="match status" value="1"/>
</dbReference>
<evidence type="ECO:0000256" key="14">
    <source>
        <dbReference type="ARBA" id="ARBA00048109"/>
    </source>
</evidence>
<evidence type="ECO:0000256" key="11">
    <source>
        <dbReference type="ARBA" id="ARBA00023315"/>
    </source>
</evidence>
<evidence type="ECO:0000256" key="9">
    <source>
        <dbReference type="ARBA" id="ARBA00022989"/>
    </source>
</evidence>
<comment type="similarity">
    <text evidence="12">In the N-terminal section; belongs to the long-chain O-acyltransferase family.</text>
</comment>
<evidence type="ECO:0000256" key="8">
    <source>
        <dbReference type="ARBA" id="ARBA00022824"/>
    </source>
</evidence>
<dbReference type="RefSeq" id="XP_018814834.2">
    <property type="nucleotide sequence ID" value="XM_018959289.2"/>
</dbReference>
<comment type="catalytic activity">
    <reaction evidence="13">
        <text>a long chain fatty alcohol + a fatty acyl-CoA = a long-chain alcohol wax ester + CoA</text>
        <dbReference type="Rhea" id="RHEA:38443"/>
        <dbReference type="ChEBI" id="CHEBI:17135"/>
        <dbReference type="ChEBI" id="CHEBI:57287"/>
        <dbReference type="ChEBI" id="CHEBI:77636"/>
        <dbReference type="ChEBI" id="CHEBI:235323"/>
        <dbReference type="EC" id="2.3.1.75"/>
    </reaction>
</comment>
<comment type="catalytic activity">
    <reaction evidence="14">
        <text>an acyl-CoA + a 1,2-diacyl-sn-glycerol = a triacyl-sn-glycerol + CoA</text>
        <dbReference type="Rhea" id="RHEA:10868"/>
        <dbReference type="ChEBI" id="CHEBI:17815"/>
        <dbReference type="ChEBI" id="CHEBI:57287"/>
        <dbReference type="ChEBI" id="CHEBI:58342"/>
        <dbReference type="ChEBI" id="CHEBI:64615"/>
        <dbReference type="EC" id="2.3.1.20"/>
    </reaction>
</comment>
<gene>
    <name evidence="16" type="primary">LOC108986612</name>
</gene>
<evidence type="ECO:0000256" key="4">
    <source>
        <dbReference type="ARBA" id="ARBA00005189"/>
    </source>
</evidence>
<dbReference type="Proteomes" id="UP000235220">
    <property type="component" value="Chromosome 16"/>
</dbReference>